<dbReference type="InterPro" id="IPR036651">
    <property type="entry name" value="Gln_synt_N_sf"/>
</dbReference>
<dbReference type="GO" id="GO:0004356">
    <property type="term" value="F:glutamine synthetase activity"/>
    <property type="evidence" value="ECO:0007669"/>
    <property type="project" value="UniProtKB-EC"/>
</dbReference>
<feature type="binding site" evidence="6">
    <location>
        <begin position="267"/>
        <end position="268"/>
    </location>
    <ligand>
        <name>L-glutamate</name>
        <dbReference type="ChEBI" id="CHEBI:29985"/>
    </ligand>
</feature>
<keyword evidence="8" id="KW-0479">Metal-binding</keyword>
<feature type="binding site" evidence="7">
    <location>
        <position position="355"/>
    </location>
    <ligand>
        <name>ATP</name>
        <dbReference type="ChEBI" id="CHEBI:30616"/>
    </ligand>
</feature>
<gene>
    <name evidence="16" type="primary">glnA</name>
    <name evidence="16" type="ORF">HJG44_05775</name>
</gene>
<comment type="catalytic activity">
    <reaction evidence="13">
        <text>L-glutamate + NH4(+) + ATP = L-glutamine + ADP + phosphate + H(+)</text>
        <dbReference type="Rhea" id="RHEA:16169"/>
        <dbReference type="ChEBI" id="CHEBI:15378"/>
        <dbReference type="ChEBI" id="CHEBI:28938"/>
        <dbReference type="ChEBI" id="CHEBI:29985"/>
        <dbReference type="ChEBI" id="CHEBI:30616"/>
        <dbReference type="ChEBI" id="CHEBI:43474"/>
        <dbReference type="ChEBI" id="CHEBI:58359"/>
        <dbReference type="ChEBI" id="CHEBI:456216"/>
        <dbReference type="EC" id="6.3.1.2"/>
    </reaction>
</comment>
<dbReference type="InterPro" id="IPR027303">
    <property type="entry name" value="Gln_synth_gly_rich_site"/>
</dbReference>
<name>A0A849HWJ2_9HYPH</name>
<keyword evidence="9" id="KW-0597">Phosphoprotein</keyword>
<dbReference type="EMBL" id="JABEPP010000002">
    <property type="protein sequence ID" value="NNM71906.1"/>
    <property type="molecule type" value="Genomic_DNA"/>
</dbReference>
<dbReference type="InterPro" id="IPR014746">
    <property type="entry name" value="Gln_synth/guanido_kin_cat_dom"/>
</dbReference>
<comment type="caution">
    <text evidence="16">The sequence shown here is derived from an EMBL/GenBank/DDBJ whole genome shotgun (WGS) entry which is preliminary data.</text>
</comment>
<dbReference type="InterPro" id="IPR008147">
    <property type="entry name" value="Gln_synt_N"/>
</dbReference>
<dbReference type="AlphaFoldDB" id="A0A849HWJ2"/>
<dbReference type="InterPro" id="IPR008146">
    <property type="entry name" value="Gln_synth_cat_dom"/>
</dbReference>
<feature type="binding site" evidence="6">
    <location>
        <position position="330"/>
    </location>
    <ligand>
        <name>L-glutamate</name>
        <dbReference type="ChEBI" id="CHEBI:29985"/>
    </ligand>
</feature>
<keyword evidence="12" id="KW-0963">Cytoplasm</keyword>
<evidence type="ECO:0000256" key="3">
    <source>
        <dbReference type="ARBA" id="ARBA00011258"/>
    </source>
</evidence>
<evidence type="ECO:0000256" key="13">
    <source>
        <dbReference type="RuleBase" id="RU004356"/>
    </source>
</evidence>
<keyword evidence="7 13" id="KW-0067">ATP-binding</keyword>
<evidence type="ECO:0000256" key="1">
    <source>
        <dbReference type="ARBA" id="ARBA00003117"/>
    </source>
</evidence>
<evidence type="ECO:0000256" key="8">
    <source>
        <dbReference type="PIRSR" id="PIRSR604809-3"/>
    </source>
</evidence>
<dbReference type="PROSITE" id="PS00181">
    <property type="entry name" value="GLNA_ATP"/>
    <property type="match status" value="1"/>
</dbReference>
<evidence type="ECO:0000256" key="11">
    <source>
        <dbReference type="RuleBase" id="RU000384"/>
    </source>
</evidence>
<keyword evidence="8" id="KW-0460">Magnesium</keyword>
<dbReference type="PROSITE" id="PS51986">
    <property type="entry name" value="GS_BETA_GRASP"/>
    <property type="match status" value="1"/>
</dbReference>
<reference evidence="16 17" key="1">
    <citation type="submission" date="2020-04" db="EMBL/GenBank/DDBJ databases">
        <title>Enterovirga sp. isolate from soil.</title>
        <authorList>
            <person name="Chea S."/>
            <person name="Kim D.-U."/>
        </authorList>
    </citation>
    <scope>NUCLEOTIDE SEQUENCE [LARGE SCALE GENOMIC DNA]</scope>
    <source>
        <strain evidence="16 17">DB1703</strain>
    </source>
</reference>
<evidence type="ECO:0000256" key="4">
    <source>
        <dbReference type="ARBA" id="ARBA00022598"/>
    </source>
</evidence>
<evidence type="ECO:0000313" key="17">
    <source>
        <dbReference type="Proteomes" id="UP000564885"/>
    </source>
</evidence>
<evidence type="ECO:0000259" key="15">
    <source>
        <dbReference type="PROSITE" id="PS51987"/>
    </source>
</evidence>
<feature type="binding site" evidence="8">
    <location>
        <position position="223"/>
    </location>
    <ligand>
        <name>Mg(2+)</name>
        <dbReference type="ChEBI" id="CHEBI:18420"/>
        <label>1</label>
    </ligand>
</feature>
<keyword evidence="7 13" id="KW-0547">Nucleotide-binding</keyword>
<feature type="binding site" evidence="6">
    <location>
        <position position="342"/>
    </location>
    <ligand>
        <name>L-glutamate</name>
        <dbReference type="ChEBI" id="CHEBI:29985"/>
    </ligand>
</feature>
<feature type="binding site" evidence="7">
    <location>
        <begin position="274"/>
        <end position="276"/>
    </location>
    <ligand>
        <name>ATP</name>
        <dbReference type="ChEBI" id="CHEBI:30616"/>
    </ligand>
</feature>
<feature type="modified residue" description="O-AMP-tyrosine" evidence="9">
    <location>
        <position position="400"/>
    </location>
</feature>
<evidence type="ECO:0000256" key="6">
    <source>
        <dbReference type="PIRSR" id="PIRSR604809-1"/>
    </source>
</evidence>
<evidence type="ECO:0000256" key="9">
    <source>
        <dbReference type="PIRSR" id="PIRSR604809-50"/>
    </source>
</evidence>
<dbReference type="NCBIfam" id="TIGR00653">
    <property type="entry name" value="GlnA"/>
    <property type="match status" value="1"/>
</dbReference>
<dbReference type="Proteomes" id="UP000564885">
    <property type="component" value="Unassembled WGS sequence"/>
</dbReference>
<feature type="binding site" evidence="7">
    <location>
        <position position="342"/>
    </location>
    <ligand>
        <name>ATP</name>
        <dbReference type="ChEBI" id="CHEBI:30616"/>
    </ligand>
</feature>
<feature type="binding site" evidence="8">
    <location>
        <position position="135"/>
    </location>
    <ligand>
        <name>Mg(2+)</name>
        <dbReference type="ChEBI" id="CHEBI:18420"/>
        <label>2</label>
    </ligand>
</feature>
<dbReference type="InterPro" id="IPR001637">
    <property type="entry name" value="Gln_synth_I_adenylation_site"/>
</dbReference>
<dbReference type="PANTHER" id="PTHR43407:SF2">
    <property type="entry name" value="GLUTAMINE SYNTHETASE"/>
    <property type="match status" value="1"/>
</dbReference>
<evidence type="ECO:0000256" key="12">
    <source>
        <dbReference type="RuleBase" id="RU000387"/>
    </source>
</evidence>
<feature type="binding site" evidence="7">
    <location>
        <position position="211"/>
    </location>
    <ligand>
        <name>ATP</name>
        <dbReference type="ChEBI" id="CHEBI:30616"/>
    </ligand>
</feature>
<dbReference type="GO" id="GO:0046872">
    <property type="term" value="F:metal ion binding"/>
    <property type="evidence" value="ECO:0007669"/>
    <property type="project" value="UniProtKB-KW"/>
</dbReference>
<proteinExistence type="inferred from homology"/>
<feature type="binding site" evidence="8">
    <location>
        <position position="133"/>
    </location>
    <ligand>
        <name>Mg(2+)</name>
        <dbReference type="ChEBI" id="CHEBI:18420"/>
        <label>1</label>
    </ligand>
</feature>
<dbReference type="GO" id="GO:0005737">
    <property type="term" value="C:cytoplasm"/>
    <property type="evidence" value="ECO:0007669"/>
    <property type="project" value="UniProtKB-SubCell"/>
</dbReference>
<dbReference type="PANTHER" id="PTHR43407">
    <property type="entry name" value="GLUTAMINE SYNTHETASE"/>
    <property type="match status" value="1"/>
</dbReference>
<feature type="binding site" evidence="8">
    <location>
        <position position="272"/>
    </location>
    <ligand>
        <name>Mg(2+)</name>
        <dbReference type="ChEBI" id="CHEBI:18420"/>
        <label>1</label>
    </ligand>
</feature>
<keyword evidence="17" id="KW-1185">Reference proteome</keyword>
<dbReference type="SUPFAM" id="SSF54368">
    <property type="entry name" value="Glutamine synthetase, N-terminal domain"/>
    <property type="match status" value="1"/>
</dbReference>
<dbReference type="GO" id="GO:0019740">
    <property type="term" value="P:nitrogen utilization"/>
    <property type="evidence" value="ECO:0007669"/>
    <property type="project" value="TreeGrafter"/>
</dbReference>
<dbReference type="InterPro" id="IPR027302">
    <property type="entry name" value="Gln_synth_N_conserv_site"/>
</dbReference>
<dbReference type="PROSITE" id="PS00182">
    <property type="entry name" value="GLNA_ADENYLATION"/>
    <property type="match status" value="1"/>
</dbReference>
<keyword evidence="4 13" id="KW-0436">Ligase</keyword>
<sequence>MATKTAKDVLAAIKDNDVKYVDLRFTDPRGKWQHVTFDVSLVDEDLFAEGTMFDGSSIAGWKAINESDMILMPDPETAQMDPFFSASTMSIVCDILEPSTGEPYERDPRGIAKKAETYMKSLGIGDTTYFGPEAEFFIFDDVKFMADPYNTGFRLDGSELPINGDTDYEGGNLGHRIQTKAGYFPVPPLDSAQDMRGEMLAAMQAMGVKVEKHHHEVASAQHELGMKFDTLVLMADQMQIYKYCIHNVAQSYGKSATFMPKPVYGDNGSGMHVHQSIWKDGKPVFAGDKYADLSQECLWYIGGIIKHAKALNAFTNPSTNSYKRLVPGYEAPVLLAYSARNRSASCRIPWTHNPKAKRVEVRFPDPTANPYLAFSAMLMAGLDGIQNKIDPGPAMDKDLYDLPPRELKEIPTVCGSLREALESLDKDRSFLKAGGVFTDAFIDSFIELKMTEVARFEMTPHPVEFVMYYSV</sequence>
<dbReference type="InterPro" id="IPR004809">
    <property type="entry name" value="Gln_synth_I"/>
</dbReference>
<dbReference type="EC" id="6.3.1.2" evidence="13"/>
<dbReference type="GO" id="GO:0005524">
    <property type="term" value="F:ATP binding"/>
    <property type="evidence" value="ECO:0007669"/>
    <property type="project" value="UniProtKB-KW"/>
</dbReference>
<organism evidence="16 17">
    <name type="scientific">Enterovirga aerilata</name>
    <dbReference type="NCBI Taxonomy" id="2730920"/>
    <lineage>
        <taxon>Bacteria</taxon>
        <taxon>Pseudomonadati</taxon>
        <taxon>Pseudomonadota</taxon>
        <taxon>Alphaproteobacteria</taxon>
        <taxon>Hyphomicrobiales</taxon>
        <taxon>Methylobacteriaceae</taxon>
        <taxon>Enterovirga</taxon>
    </lineage>
</organism>
<comment type="subunit">
    <text evidence="12">Oligomer of 12 subunits arranged in the form of two hexagons.</text>
</comment>
<dbReference type="FunFam" id="3.30.590.10:FF:000001">
    <property type="entry name" value="Glutamine synthetase"/>
    <property type="match status" value="1"/>
</dbReference>
<comment type="similarity">
    <text evidence="2 10 11">Belongs to the glutamine synthetase family.</text>
</comment>
<feature type="binding site" evidence="8">
    <location>
        <position position="360"/>
    </location>
    <ligand>
        <name>Mg(2+)</name>
        <dbReference type="ChEBI" id="CHEBI:18420"/>
        <label>1</label>
    </ligand>
</feature>
<evidence type="ECO:0000313" key="16">
    <source>
        <dbReference type="EMBL" id="NNM71906.1"/>
    </source>
</evidence>
<dbReference type="SMART" id="SM01230">
    <property type="entry name" value="Gln-synt_C"/>
    <property type="match status" value="1"/>
</dbReference>
<dbReference type="PROSITE" id="PS00180">
    <property type="entry name" value="GLNA_1"/>
    <property type="match status" value="1"/>
</dbReference>
<dbReference type="Gene3D" id="3.10.20.70">
    <property type="entry name" value="Glutamine synthetase, N-terminal domain"/>
    <property type="match status" value="1"/>
</dbReference>
<comment type="subunit">
    <text evidence="3">Oligomer of 12 subunits arranged in the form of two hexameric ring.</text>
</comment>
<keyword evidence="5" id="KW-0535">Nitrogen fixation</keyword>
<comment type="cofactor">
    <cofactor evidence="8">
        <name>Mg(2+)</name>
        <dbReference type="ChEBI" id="CHEBI:18420"/>
    </cofactor>
    <text evidence="8">Binds 2 Mg(2+) ions per subunit.</text>
</comment>
<dbReference type="RefSeq" id="WP_171217433.1">
    <property type="nucleotide sequence ID" value="NZ_JABEPP010000002.1"/>
</dbReference>
<protein>
    <recommendedName>
        <fullName evidence="13">Glutamine synthetase</fullName>
        <ecNumber evidence="13">6.3.1.2</ecNumber>
    </recommendedName>
</protein>
<evidence type="ECO:0000256" key="2">
    <source>
        <dbReference type="ARBA" id="ARBA00009897"/>
    </source>
</evidence>
<evidence type="ECO:0000256" key="5">
    <source>
        <dbReference type="ARBA" id="ARBA00023231"/>
    </source>
</evidence>
<comment type="function">
    <text evidence="1">Catalyzes the ATP-dependent biosynthesis of glutamine from glutamate and ammonia.</text>
</comment>
<dbReference type="FunFam" id="3.10.20.70:FF:000001">
    <property type="entry name" value="Glutamine synthetase"/>
    <property type="match status" value="1"/>
</dbReference>
<evidence type="ECO:0000256" key="7">
    <source>
        <dbReference type="PIRSR" id="PIRSR604809-2"/>
    </source>
</evidence>
<dbReference type="GO" id="GO:0006542">
    <property type="term" value="P:glutamine biosynthetic process"/>
    <property type="evidence" value="ECO:0007669"/>
    <property type="project" value="InterPro"/>
</dbReference>
<feature type="domain" description="GS beta-grasp" evidence="14">
    <location>
        <begin position="16"/>
        <end position="100"/>
    </location>
</feature>
<evidence type="ECO:0000256" key="10">
    <source>
        <dbReference type="PROSITE-ProRule" id="PRU01330"/>
    </source>
</evidence>
<feature type="domain" description="GS catalytic" evidence="15">
    <location>
        <begin position="108"/>
        <end position="471"/>
    </location>
</feature>
<dbReference type="SUPFAM" id="SSF55931">
    <property type="entry name" value="Glutamine synthetase/guanido kinase"/>
    <property type="match status" value="1"/>
</dbReference>
<evidence type="ECO:0000259" key="14">
    <source>
        <dbReference type="PROSITE" id="PS51986"/>
    </source>
</evidence>
<accession>A0A849HWJ2</accession>
<dbReference type="Gene3D" id="3.30.590.10">
    <property type="entry name" value="Glutamine synthetase/guanido kinase, catalytic domain"/>
    <property type="match status" value="1"/>
</dbReference>
<dbReference type="GO" id="GO:0016020">
    <property type="term" value="C:membrane"/>
    <property type="evidence" value="ECO:0007669"/>
    <property type="project" value="TreeGrafter"/>
</dbReference>
<dbReference type="PROSITE" id="PS51987">
    <property type="entry name" value="GS_CATALYTIC"/>
    <property type="match status" value="1"/>
</dbReference>
<comment type="subcellular location">
    <subcellularLocation>
        <location evidence="12">Cytoplasm</location>
    </subcellularLocation>
</comment>
<dbReference type="Pfam" id="PF00120">
    <property type="entry name" value="Gln-synt_C"/>
    <property type="match status" value="1"/>
</dbReference>
<feature type="binding site" evidence="8">
    <location>
        <position position="216"/>
    </location>
    <ligand>
        <name>Mg(2+)</name>
        <dbReference type="ChEBI" id="CHEBI:18420"/>
        <label>1</label>
    </ligand>
</feature>
<feature type="binding site" evidence="6">
    <location>
        <position position="362"/>
    </location>
    <ligand>
        <name>L-glutamate</name>
        <dbReference type="ChEBI" id="CHEBI:29985"/>
    </ligand>
</feature>
<dbReference type="Pfam" id="PF03951">
    <property type="entry name" value="Gln-synt_N"/>
    <property type="match status" value="1"/>
</dbReference>
<feature type="binding site" evidence="6">
    <location>
        <position position="324"/>
    </location>
    <ligand>
        <name>L-glutamate</name>
        <dbReference type="ChEBI" id="CHEBI:29985"/>
    </ligand>
</feature>